<gene>
    <name evidence="9" type="ORF">Tco_1028388</name>
</gene>
<comment type="caution">
    <text evidence="9">The sequence shown here is derived from an EMBL/GenBank/DDBJ whole genome shotgun (WGS) entry which is preliminary data.</text>
</comment>
<reference evidence="9" key="2">
    <citation type="submission" date="2022-01" db="EMBL/GenBank/DDBJ databases">
        <authorList>
            <person name="Yamashiro T."/>
            <person name="Shiraishi A."/>
            <person name="Satake H."/>
            <person name="Nakayama K."/>
        </authorList>
    </citation>
    <scope>NUCLEOTIDE SEQUENCE</scope>
</reference>
<dbReference type="InterPro" id="IPR015712">
    <property type="entry name" value="DNA-dir_RNA_pol_su2"/>
</dbReference>
<dbReference type="Proteomes" id="UP001151760">
    <property type="component" value="Unassembled WGS sequence"/>
</dbReference>
<dbReference type="Pfam" id="PF00562">
    <property type="entry name" value="RNA_pol_Rpb2_6"/>
    <property type="match status" value="1"/>
</dbReference>
<keyword evidence="3" id="KW-0240">DNA-directed RNA polymerase</keyword>
<accession>A0ABQ5G296</accession>
<evidence type="ECO:0000256" key="7">
    <source>
        <dbReference type="SAM" id="MobiDB-lite"/>
    </source>
</evidence>
<evidence type="ECO:0000256" key="4">
    <source>
        <dbReference type="ARBA" id="ARBA00022679"/>
    </source>
</evidence>
<evidence type="ECO:0000259" key="8">
    <source>
        <dbReference type="Pfam" id="PF00562"/>
    </source>
</evidence>
<evidence type="ECO:0000256" key="1">
    <source>
        <dbReference type="ARBA" id="ARBA00006835"/>
    </source>
</evidence>
<dbReference type="Gene3D" id="3.90.1070.20">
    <property type="match status" value="1"/>
</dbReference>
<reference evidence="9" key="1">
    <citation type="journal article" date="2022" name="Int. J. Mol. Sci.">
        <title>Draft Genome of Tanacetum Coccineum: Genomic Comparison of Closely Related Tanacetum-Family Plants.</title>
        <authorList>
            <person name="Yamashiro T."/>
            <person name="Shiraishi A."/>
            <person name="Nakayama K."/>
            <person name="Satake H."/>
        </authorList>
    </citation>
    <scope>NUCLEOTIDE SEQUENCE</scope>
</reference>
<evidence type="ECO:0000256" key="6">
    <source>
        <dbReference type="ARBA" id="ARBA00023163"/>
    </source>
</evidence>
<keyword evidence="6" id="KW-0804">Transcription</keyword>
<evidence type="ECO:0000313" key="10">
    <source>
        <dbReference type="Proteomes" id="UP001151760"/>
    </source>
</evidence>
<keyword evidence="4" id="KW-0808">Transferase</keyword>
<evidence type="ECO:0000256" key="2">
    <source>
        <dbReference type="ARBA" id="ARBA00012418"/>
    </source>
</evidence>
<comment type="similarity">
    <text evidence="1">Belongs to the RNA polymerase beta chain family.</text>
</comment>
<organism evidence="9 10">
    <name type="scientific">Tanacetum coccineum</name>
    <dbReference type="NCBI Taxonomy" id="301880"/>
    <lineage>
        <taxon>Eukaryota</taxon>
        <taxon>Viridiplantae</taxon>
        <taxon>Streptophyta</taxon>
        <taxon>Embryophyta</taxon>
        <taxon>Tracheophyta</taxon>
        <taxon>Spermatophyta</taxon>
        <taxon>Magnoliopsida</taxon>
        <taxon>eudicotyledons</taxon>
        <taxon>Gunneridae</taxon>
        <taxon>Pentapetalae</taxon>
        <taxon>asterids</taxon>
        <taxon>campanulids</taxon>
        <taxon>Asterales</taxon>
        <taxon>Asteraceae</taxon>
        <taxon>Asteroideae</taxon>
        <taxon>Anthemideae</taxon>
        <taxon>Anthemidinae</taxon>
        <taxon>Tanacetum</taxon>
    </lineage>
</organism>
<proteinExistence type="inferred from homology"/>
<dbReference type="SUPFAM" id="SSF64484">
    <property type="entry name" value="beta and beta-prime subunits of DNA dependent RNA-polymerase"/>
    <property type="match status" value="1"/>
</dbReference>
<feature type="compositionally biased region" description="Polar residues" evidence="7">
    <location>
        <begin position="534"/>
        <end position="543"/>
    </location>
</feature>
<dbReference type="PANTHER" id="PTHR20856">
    <property type="entry name" value="DNA-DIRECTED RNA POLYMERASE I SUBUNIT 2"/>
    <property type="match status" value="1"/>
</dbReference>
<feature type="compositionally biased region" description="Basic and acidic residues" evidence="7">
    <location>
        <begin position="518"/>
        <end position="533"/>
    </location>
</feature>
<sequence length="638" mass="72268">MLRLHCEWWAEIWHGYLSNSFLVTCRGPYSLALRTFLSVLILLIMDDAISLSVCCLSGIVSLSNSSPLSDAFLGNVAFGCRISVGVCKWKCSKSRRFLHGCLASSLATLANEVRLDARIVQDSYERKDGGKLGKRRAAVEDCGLGGKEFGGVSNGMVSEHERSNLLDVLLQSGMEELAYNMPILLGRKHKVFFNGDWVGVCDDAASLVEIIQDDKNREVCIFSDAGRIMRLLLVVENLKNIKFLKSGDYSFQSLLDHGIIELIGPKRMKIATQHGDLSCGLIPFANHDHAKRVLFQAQKHSQQAIGYSTTNPNIGVDTLAHNLFYPQKPLFRTVLSDCLGAPKYSNGQRLQSRDEYYNGQMCYYTMPLPKVIRKVLPKQNHLQLPRNAVGVKKRKLACWKQSENRIPSRKLISLFIPFALVARWWVGSGKKSKWVSVETCHIETIHICSDELLEQLPFVDRVYSYVEFGRLQARDMLQHLWTGPISNASVDVVQGSRSVEVRPVNVTQRSRSPRKKSREGGVFKRLGSREKSVSARSDSYNQRSHSRYTEVLSESEDNGGGHWKSSSKKKKPNREEDDLSQLWVCKETDPFTPRIRYFDFPKTRMPSYIKTYDGSEDPEDHLKKFQTAAKTERWAMPT</sequence>
<keyword evidence="10" id="KW-1185">Reference proteome</keyword>
<feature type="domain" description="DNA-directed RNA polymerase subunit 2 hybrid-binding" evidence="8">
    <location>
        <begin position="279"/>
        <end position="349"/>
    </location>
</feature>
<evidence type="ECO:0000256" key="3">
    <source>
        <dbReference type="ARBA" id="ARBA00022478"/>
    </source>
</evidence>
<dbReference type="EC" id="2.7.7.6" evidence="2"/>
<dbReference type="EMBL" id="BQNB010017957">
    <property type="protein sequence ID" value="GJT69102.1"/>
    <property type="molecule type" value="Genomic_DNA"/>
</dbReference>
<evidence type="ECO:0000256" key="5">
    <source>
        <dbReference type="ARBA" id="ARBA00022695"/>
    </source>
</evidence>
<dbReference type="InterPro" id="IPR037033">
    <property type="entry name" value="DNA-dir_RNAP_su2_hyb_sf"/>
</dbReference>
<feature type="region of interest" description="Disordered" evidence="7">
    <location>
        <begin position="503"/>
        <end position="578"/>
    </location>
</feature>
<dbReference type="InterPro" id="IPR007120">
    <property type="entry name" value="DNA-dir_RNAP_su2_dom"/>
</dbReference>
<protein>
    <recommendedName>
        <fullName evidence="2">DNA-directed RNA polymerase</fullName>
        <ecNumber evidence="2">2.7.7.6</ecNumber>
    </recommendedName>
</protein>
<keyword evidence="5" id="KW-0548">Nucleotidyltransferase</keyword>
<dbReference type="Gene3D" id="2.40.270.10">
    <property type="entry name" value="DNA-directed RNA polymerase, subunit 2, domain 6"/>
    <property type="match status" value="1"/>
</dbReference>
<name>A0ABQ5G296_9ASTR</name>
<evidence type="ECO:0000313" key="9">
    <source>
        <dbReference type="EMBL" id="GJT69102.1"/>
    </source>
</evidence>